<organism evidence="4 5">
    <name type="scientific">Malacoplasma penetrans (strain HF-2)</name>
    <name type="common">Mycoplasma penetrans</name>
    <dbReference type="NCBI Taxonomy" id="272633"/>
    <lineage>
        <taxon>Bacteria</taxon>
        <taxon>Bacillati</taxon>
        <taxon>Mycoplasmatota</taxon>
        <taxon>Mycoplasmoidales</taxon>
        <taxon>Mycoplasmoidaceae</taxon>
        <taxon>Malacoplasma</taxon>
    </lineage>
</organism>
<proteinExistence type="predicted"/>
<dbReference type="EMBL" id="BA000026">
    <property type="protein sequence ID" value="BAC44304.1"/>
    <property type="molecule type" value="Genomic_DNA"/>
</dbReference>
<protein>
    <submittedName>
        <fullName evidence="4">Transcriptional regulator AcrR family</fullName>
    </submittedName>
</protein>
<accession>Q8EVP6</accession>
<evidence type="ECO:0000256" key="1">
    <source>
        <dbReference type="ARBA" id="ARBA00023125"/>
    </source>
</evidence>
<dbReference type="InterPro" id="IPR001647">
    <property type="entry name" value="HTH_TetR"/>
</dbReference>
<dbReference type="KEGG" id="mpe:MYPE5140"/>
<dbReference type="Gene3D" id="1.10.357.10">
    <property type="entry name" value="Tetracycline Repressor, domain 2"/>
    <property type="match status" value="1"/>
</dbReference>
<evidence type="ECO:0000313" key="5">
    <source>
        <dbReference type="Proteomes" id="UP000002522"/>
    </source>
</evidence>
<name>Q8EVP6_MALP2</name>
<feature type="domain" description="HTH tetR-type" evidence="3">
    <location>
        <begin position="20"/>
        <end position="80"/>
    </location>
</feature>
<dbReference type="InParanoid" id="Q8EVP6"/>
<evidence type="ECO:0000259" key="3">
    <source>
        <dbReference type="PROSITE" id="PS50977"/>
    </source>
</evidence>
<gene>
    <name evidence="4" type="ordered locus">MYPE5140</name>
</gene>
<dbReference type="AlphaFoldDB" id="Q8EVP6"/>
<reference evidence="4 5" key="1">
    <citation type="journal article" date="2002" name="Nucleic Acids Res.">
        <title>The complete genomic sequence of Mycoplasma penetrans, an intracellular bacterial pathogen in humans.</title>
        <authorList>
            <person name="Sasaki Y."/>
            <person name="Ishikawa J."/>
            <person name="Yamashita A."/>
            <person name="Oshima K."/>
            <person name="Kenri T."/>
            <person name="Furuya K."/>
            <person name="Yoshino C."/>
            <person name="Horino A."/>
            <person name="Shiba T."/>
            <person name="Sasaki T."/>
            <person name="Hattori M."/>
        </authorList>
    </citation>
    <scope>NUCLEOTIDE SEQUENCE [LARGE SCALE GENOMIC DNA]</scope>
    <source>
        <strain evidence="4 5">HF-2</strain>
    </source>
</reference>
<evidence type="ECO:0000256" key="2">
    <source>
        <dbReference type="PROSITE-ProRule" id="PRU00335"/>
    </source>
</evidence>
<dbReference type="Proteomes" id="UP000002522">
    <property type="component" value="Chromosome"/>
</dbReference>
<dbReference type="PANTHER" id="PTHR43479">
    <property type="entry name" value="ACREF/ENVCD OPERON REPRESSOR-RELATED"/>
    <property type="match status" value="1"/>
</dbReference>
<dbReference type="GO" id="GO:0003677">
    <property type="term" value="F:DNA binding"/>
    <property type="evidence" value="ECO:0007669"/>
    <property type="project" value="UniProtKB-UniRule"/>
</dbReference>
<keyword evidence="5" id="KW-1185">Reference proteome</keyword>
<dbReference type="eggNOG" id="COG1309">
    <property type="taxonomic scope" value="Bacteria"/>
</dbReference>
<keyword evidence="1 2" id="KW-0238">DNA-binding</keyword>
<dbReference type="InterPro" id="IPR009057">
    <property type="entry name" value="Homeodomain-like_sf"/>
</dbReference>
<evidence type="ECO:0000313" key="4">
    <source>
        <dbReference type="EMBL" id="BAC44304.1"/>
    </source>
</evidence>
<dbReference type="SUPFAM" id="SSF46689">
    <property type="entry name" value="Homeodomain-like"/>
    <property type="match status" value="1"/>
</dbReference>
<dbReference type="STRING" id="272633.gene:10731631"/>
<dbReference type="PROSITE" id="PS50977">
    <property type="entry name" value="HTH_TETR_2"/>
    <property type="match status" value="1"/>
</dbReference>
<feature type="DNA-binding region" description="H-T-H motif" evidence="2">
    <location>
        <begin position="43"/>
        <end position="62"/>
    </location>
</feature>
<dbReference type="PANTHER" id="PTHR43479:SF11">
    <property type="entry name" value="ACREF_ENVCD OPERON REPRESSOR-RELATED"/>
    <property type="match status" value="1"/>
</dbReference>
<dbReference type="InterPro" id="IPR050624">
    <property type="entry name" value="HTH-type_Tx_Regulator"/>
</dbReference>
<sequence length="191" mass="22286">MFCVKVLGVNMYEGNNVSAKASMNFLADALMNLLIKEKYINITISDLCEYAKLSRQTFYNVFESKSEILHYCLKREYEKQFKELSLNNEISIKDIINLFISFWNDNKQLLDNLINNQLEEIIVEEIRNCICLYTNHFVKKSNSKLQPYSTAMLAGALSQLQFVIFKNKNELSQQEIEALLIDFFNGNLYTL</sequence>
<dbReference type="HOGENOM" id="CLU_087539_6_0_14"/>